<comment type="subcellular location">
    <subcellularLocation>
        <location evidence="1 5">Periplasm</location>
    </subcellularLocation>
</comment>
<feature type="signal peptide" evidence="7">
    <location>
        <begin position="1"/>
        <end position="23"/>
    </location>
</feature>
<keyword evidence="4 5" id="KW-0574">Periplasm</keyword>
<comment type="caution">
    <text evidence="8">The sequence shown here is derived from an EMBL/GenBank/DDBJ whole genome shotgun (WGS) entry which is preliminary data.</text>
</comment>
<dbReference type="EMBL" id="MUYB01000068">
    <property type="protein sequence ID" value="OOR98684.1"/>
    <property type="molecule type" value="Genomic_DNA"/>
</dbReference>
<name>A0A1T0AQX6_9PAST</name>
<protein>
    <recommendedName>
        <fullName evidence="5">Putrescine-binding periplasmic protein</fullName>
    </recommendedName>
</protein>
<organism evidence="8 9">
    <name type="scientific">[Haemophilus] felis</name>
    <dbReference type="NCBI Taxonomy" id="123822"/>
    <lineage>
        <taxon>Bacteria</taxon>
        <taxon>Pseudomonadati</taxon>
        <taxon>Pseudomonadota</taxon>
        <taxon>Gammaproteobacteria</taxon>
        <taxon>Pasteurellales</taxon>
        <taxon>Pasteurellaceae</taxon>
    </lineage>
</organism>
<sequence length="348" mass="38605">MKKFAGLVTAGIMTVGLAANAHAANDTVYLYTWTEYVPDGLLDDFTKETGIKVIVSSLESNETMYAKLKTQAGTSGYDVIAPSNYFVSKMAREGMLKELDHSKLPVIKDLNPDWLDKPYDKGNKYSLPQLLGAPGIAYNTDSYKGEHFTSWSDLWKPEFKGKVQLLDDAREVFNIALLKLGEDPNTKDPAIIKNAYEELLKLRPNVLSFNSDNPANAFIAGEVEVGQLWNGSVRIAKKEKAPLDMVFPKEGPVLWVDTLAIPANAQNVEAAHKLINYMLSEKVATKLAEEIGYPTSNLKSLALLPKEVTEDPAVYPPADVLQKSHWQDDVGDAVELYENYYQQLKAAK</sequence>
<keyword evidence="3 7" id="KW-0732">Signal</keyword>
<proteinExistence type="inferred from homology"/>
<dbReference type="Gene3D" id="3.40.190.10">
    <property type="entry name" value="Periplasmic binding protein-like II"/>
    <property type="match status" value="2"/>
</dbReference>
<keyword evidence="2 5" id="KW-0813">Transport</keyword>
<dbReference type="GO" id="GO:0019808">
    <property type="term" value="F:polyamine binding"/>
    <property type="evidence" value="ECO:0007669"/>
    <property type="project" value="InterPro"/>
</dbReference>
<gene>
    <name evidence="8" type="ORF">B0188_11265</name>
</gene>
<evidence type="ECO:0000313" key="9">
    <source>
        <dbReference type="Proteomes" id="UP000190023"/>
    </source>
</evidence>
<comment type="similarity">
    <text evidence="5">Belongs to the bacterial solute-binding protein PotD/PotF family.</text>
</comment>
<dbReference type="PRINTS" id="PR00909">
    <property type="entry name" value="SPERMDNBNDNG"/>
</dbReference>
<feature type="binding site" evidence="6">
    <location>
        <begin position="168"/>
        <end position="171"/>
    </location>
    <ligand>
        <name>spermidine</name>
        <dbReference type="ChEBI" id="CHEBI:57834"/>
    </ligand>
</feature>
<dbReference type="SUPFAM" id="SSF53850">
    <property type="entry name" value="Periplasmic binding protein-like II"/>
    <property type="match status" value="1"/>
</dbReference>
<dbReference type="AlphaFoldDB" id="A0A1T0AQX6"/>
<dbReference type="InterPro" id="IPR006059">
    <property type="entry name" value="SBP"/>
</dbReference>
<dbReference type="PANTHER" id="PTHR30222:SF17">
    <property type="entry name" value="SPERMIDINE_PUTRESCINE-BINDING PERIPLASMIC PROTEIN"/>
    <property type="match status" value="1"/>
</dbReference>
<reference evidence="8 9" key="1">
    <citation type="submission" date="2017-02" db="EMBL/GenBank/DDBJ databases">
        <title>Draft genome sequence of Haemophilus felis CCUG 31170 type strain.</title>
        <authorList>
            <person name="Engstrom-Jakobsson H."/>
            <person name="Salva-Serra F."/>
            <person name="Thorell K."/>
            <person name="Gonzales-Siles L."/>
            <person name="Karlsson R."/>
            <person name="Boulund F."/>
            <person name="Engstrand L."/>
            <person name="Kristiansson E."/>
            <person name="Moore E."/>
        </authorList>
    </citation>
    <scope>NUCLEOTIDE SEQUENCE [LARGE SCALE GENOMIC DNA]</scope>
    <source>
        <strain evidence="8 9">CCUG 31170</strain>
    </source>
</reference>
<evidence type="ECO:0000256" key="3">
    <source>
        <dbReference type="ARBA" id="ARBA00022729"/>
    </source>
</evidence>
<evidence type="ECO:0000313" key="8">
    <source>
        <dbReference type="EMBL" id="OOR98684.1"/>
    </source>
</evidence>
<evidence type="ECO:0000256" key="1">
    <source>
        <dbReference type="ARBA" id="ARBA00004418"/>
    </source>
</evidence>
<feature type="chain" id="PRO_5012639662" description="Putrescine-binding periplasmic protein" evidence="7">
    <location>
        <begin position="24"/>
        <end position="348"/>
    </location>
</feature>
<dbReference type="OrthoDB" id="9769319at2"/>
<dbReference type="Pfam" id="PF13416">
    <property type="entry name" value="SBP_bac_8"/>
    <property type="match status" value="1"/>
</dbReference>
<evidence type="ECO:0000256" key="5">
    <source>
        <dbReference type="PIRNR" id="PIRNR019574"/>
    </source>
</evidence>
<evidence type="ECO:0000256" key="6">
    <source>
        <dbReference type="PIRSR" id="PIRSR019574-1"/>
    </source>
</evidence>
<dbReference type="InterPro" id="IPR001188">
    <property type="entry name" value="Sperm_putr-bd"/>
</dbReference>
<comment type="function">
    <text evidence="5">Required for the activity of the bacterial periplasmic transport system of putrescine.</text>
</comment>
<feature type="binding site" evidence="6">
    <location>
        <position position="35"/>
    </location>
    <ligand>
        <name>spermidine</name>
        <dbReference type="ChEBI" id="CHEBI:57834"/>
    </ligand>
</feature>
<dbReference type="STRING" id="123822.B0188_11265"/>
<evidence type="ECO:0000256" key="7">
    <source>
        <dbReference type="SAM" id="SignalP"/>
    </source>
</evidence>
<keyword evidence="9" id="KW-1185">Reference proteome</keyword>
<evidence type="ECO:0000256" key="2">
    <source>
        <dbReference type="ARBA" id="ARBA00022448"/>
    </source>
</evidence>
<feature type="binding site" evidence="6">
    <location>
        <position position="327"/>
    </location>
    <ligand>
        <name>spermidine</name>
        <dbReference type="ChEBI" id="CHEBI:57834"/>
    </ligand>
</feature>
<feature type="binding site" evidence="6">
    <location>
        <position position="85"/>
    </location>
    <ligand>
        <name>spermidine</name>
        <dbReference type="ChEBI" id="CHEBI:57834"/>
    </ligand>
</feature>
<dbReference type="PANTHER" id="PTHR30222">
    <property type="entry name" value="SPERMIDINE/PUTRESCINE-BINDING PERIPLASMIC PROTEIN"/>
    <property type="match status" value="1"/>
</dbReference>
<evidence type="ECO:0000256" key="4">
    <source>
        <dbReference type="ARBA" id="ARBA00022764"/>
    </source>
</evidence>
<dbReference type="Proteomes" id="UP000190023">
    <property type="component" value="Unassembled WGS sequence"/>
</dbReference>
<accession>A0A1T0AQX6</accession>
<dbReference type="PIRSF" id="PIRSF019574">
    <property type="entry name" value="Periplasmic_polyamine_BP"/>
    <property type="match status" value="1"/>
</dbReference>
<dbReference type="GO" id="GO:0015846">
    <property type="term" value="P:polyamine transport"/>
    <property type="evidence" value="ECO:0007669"/>
    <property type="project" value="InterPro"/>
</dbReference>
<dbReference type="GO" id="GO:0042597">
    <property type="term" value="C:periplasmic space"/>
    <property type="evidence" value="ECO:0007669"/>
    <property type="project" value="UniProtKB-SubCell"/>
</dbReference>